<dbReference type="InterPro" id="IPR051685">
    <property type="entry name" value="Ycf3/AcsC/BcsC/TPR_MFPF"/>
</dbReference>
<evidence type="ECO:0000259" key="4">
    <source>
        <dbReference type="Pfam" id="PF00534"/>
    </source>
</evidence>
<proteinExistence type="predicted"/>
<dbReference type="GO" id="GO:0016757">
    <property type="term" value="F:glycosyltransferase activity"/>
    <property type="evidence" value="ECO:0007669"/>
    <property type="project" value="InterPro"/>
</dbReference>
<evidence type="ECO:0000256" key="1">
    <source>
        <dbReference type="ARBA" id="ARBA00022737"/>
    </source>
</evidence>
<evidence type="ECO:0000313" key="6">
    <source>
        <dbReference type="Proteomes" id="UP000621799"/>
    </source>
</evidence>
<dbReference type="PROSITE" id="PS50293">
    <property type="entry name" value="TPR_REGION"/>
    <property type="match status" value="2"/>
</dbReference>
<dbReference type="Proteomes" id="UP000621799">
    <property type="component" value="Unassembled WGS sequence"/>
</dbReference>
<dbReference type="RefSeq" id="WP_264319711.1">
    <property type="nucleotide sequence ID" value="NZ_JADEXN010000010.1"/>
</dbReference>
<dbReference type="InterPro" id="IPR011990">
    <property type="entry name" value="TPR-like_helical_dom_sf"/>
</dbReference>
<keyword evidence="2 3" id="KW-0802">TPR repeat</keyword>
<accession>A0A928VWI1</accession>
<protein>
    <submittedName>
        <fullName evidence="5">Tetratricopeptide repeat protein</fullName>
    </submittedName>
</protein>
<dbReference type="Pfam" id="PF00534">
    <property type="entry name" value="Glycos_transf_1"/>
    <property type="match status" value="1"/>
</dbReference>
<evidence type="ECO:0000256" key="3">
    <source>
        <dbReference type="PROSITE-ProRule" id="PRU00339"/>
    </source>
</evidence>
<feature type="repeat" description="TPR" evidence="3">
    <location>
        <begin position="846"/>
        <end position="879"/>
    </location>
</feature>
<dbReference type="SUPFAM" id="SSF53756">
    <property type="entry name" value="UDP-Glycosyltransferase/glycogen phosphorylase"/>
    <property type="match status" value="1"/>
</dbReference>
<evidence type="ECO:0000256" key="2">
    <source>
        <dbReference type="ARBA" id="ARBA00022803"/>
    </source>
</evidence>
<dbReference type="CDD" id="cd03801">
    <property type="entry name" value="GT4_PimA-like"/>
    <property type="match status" value="1"/>
</dbReference>
<evidence type="ECO:0000313" key="5">
    <source>
        <dbReference type="EMBL" id="MBE9039448.1"/>
    </source>
</evidence>
<feature type="domain" description="Glycosyl transferase family 1" evidence="4">
    <location>
        <begin position="176"/>
        <end position="327"/>
    </location>
</feature>
<dbReference type="PANTHER" id="PTHR44943:SF8">
    <property type="entry name" value="TPR REPEAT-CONTAINING PROTEIN MJ0263"/>
    <property type="match status" value="1"/>
</dbReference>
<reference evidence="5" key="1">
    <citation type="submission" date="2020-10" db="EMBL/GenBank/DDBJ databases">
        <authorList>
            <person name="Castelo-Branco R."/>
            <person name="Eusebio N."/>
            <person name="Adriana R."/>
            <person name="Vieira A."/>
            <person name="Brugerolle De Fraissinette N."/>
            <person name="Rezende De Castro R."/>
            <person name="Schneider M.P."/>
            <person name="Vasconcelos V."/>
            <person name="Leao P.N."/>
        </authorList>
    </citation>
    <scope>NUCLEOTIDE SEQUENCE</scope>
    <source>
        <strain evidence="5">LEGE 11467</strain>
    </source>
</reference>
<comment type="caution">
    <text evidence="5">The sequence shown here is derived from an EMBL/GenBank/DDBJ whole genome shotgun (WGS) entry which is preliminary data.</text>
</comment>
<dbReference type="EMBL" id="JADEXN010000010">
    <property type="protein sequence ID" value="MBE9039448.1"/>
    <property type="molecule type" value="Genomic_DNA"/>
</dbReference>
<dbReference type="Gene3D" id="1.25.40.10">
    <property type="entry name" value="Tetratricopeptide repeat domain"/>
    <property type="match status" value="2"/>
</dbReference>
<feature type="repeat" description="TPR" evidence="3">
    <location>
        <begin position="880"/>
        <end position="913"/>
    </location>
</feature>
<dbReference type="SUPFAM" id="SSF48452">
    <property type="entry name" value="TPR-like"/>
    <property type="match status" value="2"/>
</dbReference>
<keyword evidence="1" id="KW-0677">Repeat</keyword>
<name>A0A928VWI1_9CYAN</name>
<sequence>MKTIQVLHIIQHLSRGGAARSLMATAKYSSKLSNIKHTAVSLLPAEPEAIGIAQKSGITILNAPERPTIQTAIEKSDLVQIHFWNNPELYKLLHSNLPAMRLLAWFHVAGDFPPQIVTKQVIDLVDFALASSPYTQDIPVFQGLSPEVKAKKTGMVYDSTDFDRLANFKISPHSTFNVGYIGMVDFVKMHPRYVQMSAKIDVPNVRFLVWGSGGAWNHLRQQAQQLGVAERFEWRGYVEDIRSAIEVFDVFGYPLCENNYSTAELILQEVMYAGIPPVIFAHGGAQRTVIHQQTGLIVRCEKEYKEAIEYLYHHPEERARLGGNAREYAQKYFGAENAAKQLNAIYKKLIQQPKRRRILGVSVGERLLDRPVTLQDLMGTTPSGAELFIESLGDVAPHFSVSLNSQNIQELFDADRQIATSSPIMCNPGGGGVLNYRSHYPNDGYLRLWSGLIFQEKQQYSQAISELKGAIELGCNHWRVSWYLANVYEKVGSIELAKKSVQTVLQTVPNFTEAKSILARLSSQLEKSIQQSTSTLSESLPGLTIFTTTKPFEGHPGMIQRNAVQSWTMLNPKPEVILLGNEAGVAEISQELGLYYLPEVDRNEYGTPTIQGLFNIAQISAKNSVLMYTNADIIFLSDVMSAIEKVSAQFEEYLIVGQRHNFDIPAPINFANPNWETGLKELVVQQGKLEADCAIDYFIFTKNLWSEIPPFAVGRAAWDIAMVYRALAAGKPVIDATQVITAIHQNHNYGHLSGGQTQAWKGIEAQRNHELAGGAFPKGMGYGGIGYISDATWKLTPSGLVKNTPRIAVQPTQSHSQGTVPNLNSNNPDQTIAQCYEALKTKPNSADIYKTLGNAFQAKGQGEEAIRAYTKAIQLKPDFAEAHANLGSMAYFQNQLDKAIACYYQAIQLNPNLAGVYLNMSVVLKQQGREQEAGYYQDKAIALQPELAKTQTR</sequence>
<organism evidence="5 6">
    <name type="scientific">Zarconia navalis LEGE 11467</name>
    <dbReference type="NCBI Taxonomy" id="1828826"/>
    <lineage>
        <taxon>Bacteria</taxon>
        <taxon>Bacillati</taxon>
        <taxon>Cyanobacteriota</taxon>
        <taxon>Cyanophyceae</taxon>
        <taxon>Oscillatoriophycideae</taxon>
        <taxon>Oscillatoriales</taxon>
        <taxon>Oscillatoriales incertae sedis</taxon>
        <taxon>Zarconia</taxon>
        <taxon>Zarconia navalis</taxon>
    </lineage>
</organism>
<gene>
    <name evidence="5" type="ORF">IQ235_01385</name>
</gene>
<dbReference type="SMART" id="SM00028">
    <property type="entry name" value="TPR"/>
    <property type="match status" value="4"/>
</dbReference>
<dbReference type="InterPro" id="IPR001296">
    <property type="entry name" value="Glyco_trans_1"/>
</dbReference>
<dbReference type="PANTHER" id="PTHR44943">
    <property type="entry name" value="CELLULOSE SYNTHASE OPERON PROTEIN C"/>
    <property type="match status" value="1"/>
</dbReference>
<dbReference type="Pfam" id="PF13414">
    <property type="entry name" value="TPR_11"/>
    <property type="match status" value="2"/>
</dbReference>
<keyword evidence="6" id="KW-1185">Reference proteome</keyword>
<dbReference type="InterPro" id="IPR019734">
    <property type="entry name" value="TPR_rpt"/>
</dbReference>
<dbReference type="Gene3D" id="3.40.50.2000">
    <property type="entry name" value="Glycogen Phosphorylase B"/>
    <property type="match status" value="2"/>
</dbReference>
<dbReference type="PROSITE" id="PS50005">
    <property type="entry name" value="TPR"/>
    <property type="match status" value="2"/>
</dbReference>
<dbReference type="AlphaFoldDB" id="A0A928VWI1"/>